<sequence length="126" mass="14013">MAEATNYPDIESVSPEAHRKQPHEASAESTDIQPVHGDKDKKDNPLGSDDEKKSEESGLALQNRNHHGNMYAEDNNAVGTETKGKSQWKPAKTESADDKSQSEEDSSLHGDDAENTYELRFDREKT</sequence>
<keyword evidence="3" id="KW-1185">Reference proteome</keyword>
<accession>A0A0L0FGS1</accession>
<feature type="non-terminal residue" evidence="2">
    <location>
        <position position="126"/>
    </location>
</feature>
<dbReference type="EMBL" id="KQ243328">
    <property type="protein sequence ID" value="KNC75972.1"/>
    <property type="molecule type" value="Genomic_DNA"/>
</dbReference>
<feature type="region of interest" description="Disordered" evidence="1">
    <location>
        <begin position="1"/>
        <end position="126"/>
    </location>
</feature>
<organism evidence="2 3">
    <name type="scientific">Sphaeroforma arctica JP610</name>
    <dbReference type="NCBI Taxonomy" id="667725"/>
    <lineage>
        <taxon>Eukaryota</taxon>
        <taxon>Ichthyosporea</taxon>
        <taxon>Ichthyophonida</taxon>
        <taxon>Sphaeroforma</taxon>
    </lineage>
</organism>
<name>A0A0L0FGS1_9EUKA</name>
<dbReference type="Proteomes" id="UP000054560">
    <property type="component" value="Unassembled WGS sequence"/>
</dbReference>
<gene>
    <name evidence="2" type="ORF">SARC_11517</name>
</gene>
<feature type="compositionally biased region" description="Basic and acidic residues" evidence="1">
    <location>
        <begin position="16"/>
        <end position="26"/>
    </location>
</feature>
<dbReference type="GeneID" id="25912021"/>
<dbReference type="RefSeq" id="XP_014149874.1">
    <property type="nucleotide sequence ID" value="XM_014294399.1"/>
</dbReference>
<evidence type="ECO:0000313" key="3">
    <source>
        <dbReference type="Proteomes" id="UP000054560"/>
    </source>
</evidence>
<feature type="compositionally biased region" description="Basic and acidic residues" evidence="1">
    <location>
        <begin position="36"/>
        <end position="56"/>
    </location>
</feature>
<evidence type="ECO:0000313" key="2">
    <source>
        <dbReference type="EMBL" id="KNC75972.1"/>
    </source>
</evidence>
<proteinExistence type="predicted"/>
<protein>
    <submittedName>
        <fullName evidence="2">Uncharacterized protein</fullName>
    </submittedName>
</protein>
<feature type="compositionally biased region" description="Basic and acidic residues" evidence="1">
    <location>
        <begin position="91"/>
        <end position="126"/>
    </location>
</feature>
<evidence type="ECO:0000256" key="1">
    <source>
        <dbReference type="SAM" id="MobiDB-lite"/>
    </source>
</evidence>
<dbReference type="AlphaFoldDB" id="A0A0L0FGS1"/>
<reference evidence="2 3" key="1">
    <citation type="submission" date="2011-02" db="EMBL/GenBank/DDBJ databases">
        <title>The Genome Sequence of Sphaeroforma arctica JP610.</title>
        <authorList>
            <consortium name="The Broad Institute Genome Sequencing Platform"/>
            <person name="Russ C."/>
            <person name="Cuomo C."/>
            <person name="Young S.K."/>
            <person name="Zeng Q."/>
            <person name="Gargeya S."/>
            <person name="Alvarado L."/>
            <person name="Berlin A."/>
            <person name="Chapman S.B."/>
            <person name="Chen Z."/>
            <person name="Freedman E."/>
            <person name="Gellesch M."/>
            <person name="Goldberg J."/>
            <person name="Griggs A."/>
            <person name="Gujja S."/>
            <person name="Heilman E."/>
            <person name="Heiman D."/>
            <person name="Howarth C."/>
            <person name="Mehta T."/>
            <person name="Neiman D."/>
            <person name="Pearson M."/>
            <person name="Roberts A."/>
            <person name="Saif S."/>
            <person name="Shea T."/>
            <person name="Shenoy N."/>
            <person name="Sisk P."/>
            <person name="Stolte C."/>
            <person name="Sykes S."/>
            <person name="White J."/>
            <person name="Yandava C."/>
            <person name="Burger G."/>
            <person name="Gray M.W."/>
            <person name="Holland P.W.H."/>
            <person name="King N."/>
            <person name="Lang F.B.F."/>
            <person name="Roger A.J."/>
            <person name="Ruiz-Trillo I."/>
            <person name="Haas B."/>
            <person name="Nusbaum C."/>
            <person name="Birren B."/>
        </authorList>
    </citation>
    <scope>NUCLEOTIDE SEQUENCE [LARGE SCALE GENOMIC DNA]</scope>
    <source>
        <strain evidence="2 3">JP610</strain>
    </source>
</reference>